<organism evidence="2 3">
    <name type="scientific">Nesidiocoris tenuis</name>
    <dbReference type="NCBI Taxonomy" id="355587"/>
    <lineage>
        <taxon>Eukaryota</taxon>
        <taxon>Metazoa</taxon>
        <taxon>Ecdysozoa</taxon>
        <taxon>Arthropoda</taxon>
        <taxon>Hexapoda</taxon>
        <taxon>Insecta</taxon>
        <taxon>Pterygota</taxon>
        <taxon>Neoptera</taxon>
        <taxon>Paraneoptera</taxon>
        <taxon>Hemiptera</taxon>
        <taxon>Heteroptera</taxon>
        <taxon>Panheteroptera</taxon>
        <taxon>Cimicomorpha</taxon>
        <taxon>Miridae</taxon>
        <taxon>Dicyphina</taxon>
        <taxon>Nesidiocoris</taxon>
    </lineage>
</organism>
<evidence type="ECO:0000313" key="3">
    <source>
        <dbReference type="Proteomes" id="UP001307889"/>
    </source>
</evidence>
<feature type="transmembrane region" description="Helical" evidence="1">
    <location>
        <begin position="199"/>
        <end position="217"/>
    </location>
</feature>
<dbReference type="EMBL" id="AP028914">
    <property type="protein sequence ID" value="BES95447.1"/>
    <property type="molecule type" value="Genomic_DNA"/>
</dbReference>
<reference evidence="2 3" key="1">
    <citation type="submission" date="2023-09" db="EMBL/GenBank/DDBJ databases">
        <title>Nesidiocoris tenuis whole genome shotgun sequence.</title>
        <authorList>
            <person name="Shibata T."/>
            <person name="Shimoda M."/>
            <person name="Kobayashi T."/>
            <person name="Uehara T."/>
        </authorList>
    </citation>
    <scope>NUCLEOTIDE SEQUENCE [LARGE SCALE GENOMIC DNA]</scope>
    <source>
        <strain evidence="2 3">Japan</strain>
    </source>
</reference>
<gene>
    <name evidence="2" type="ORF">NTJ_08257</name>
</gene>
<proteinExistence type="predicted"/>
<evidence type="ECO:0000313" key="2">
    <source>
        <dbReference type="EMBL" id="BES95447.1"/>
    </source>
</evidence>
<dbReference type="Proteomes" id="UP001307889">
    <property type="component" value="Chromosome 6"/>
</dbReference>
<dbReference type="Pfam" id="PF21534">
    <property type="entry name" value="Rost"/>
    <property type="match status" value="1"/>
</dbReference>
<protein>
    <submittedName>
        <fullName evidence="2">Uncharacterized protein</fullName>
    </submittedName>
</protein>
<keyword evidence="1" id="KW-1133">Transmembrane helix</keyword>
<sequence length="285" mass="32366">MMEASTRVGRPPPKNLQKCLALIKKLNNDCYTYEIRTFSFQKGAHTYRSYVVYRWVISLLCLAIFVTTLGDLAKPPGFKRGAIFYLKYFIYATNHMLTLLTIQTTLGAIIVTVSIYRKNGTPRVKDVRVRGIELFYWKLHGITVDAALVIAMGYWLIINNSRTFPLDGNNILSHAVSPVIAAVDWLITGLPHNLSDAWIGWMFMICYYLFSILYWVAGGTPRPNPLEKEPKKRYIYAGCTDYTSVAKPLGCFLALTSLFSTCRVALSVGDFFIRKYRPKLQADPS</sequence>
<feature type="transmembrane region" description="Helical" evidence="1">
    <location>
        <begin position="51"/>
        <end position="69"/>
    </location>
</feature>
<keyword evidence="1" id="KW-0812">Transmembrane</keyword>
<dbReference type="InterPro" id="IPR049352">
    <property type="entry name" value="Rost"/>
</dbReference>
<feature type="transmembrane region" description="Helical" evidence="1">
    <location>
        <begin position="137"/>
        <end position="158"/>
    </location>
</feature>
<keyword evidence="3" id="KW-1185">Reference proteome</keyword>
<name>A0ABN7AVP2_9HEMI</name>
<feature type="transmembrane region" description="Helical" evidence="1">
    <location>
        <begin position="89"/>
        <end position="116"/>
    </location>
</feature>
<keyword evidence="1" id="KW-0472">Membrane</keyword>
<dbReference type="PANTHER" id="PTHR12242:SF49">
    <property type="entry name" value="HEADBUTT, ISOFORM E"/>
    <property type="match status" value="1"/>
</dbReference>
<evidence type="ECO:0000256" key="1">
    <source>
        <dbReference type="SAM" id="Phobius"/>
    </source>
</evidence>
<dbReference type="PANTHER" id="PTHR12242">
    <property type="entry name" value="OS02G0130600 PROTEIN-RELATED"/>
    <property type="match status" value="1"/>
</dbReference>
<accession>A0ABN7AVP2</accession>